<reference evidence="3 4" key="1">
    <citation type="journal article" date="2011" name="J. Bacteriol.">
        <title>Complete genome sequence of Polymorphum gilvum SL003B-26A1T, a crude oil-degrading bacterium from oil-polluted saline soil.</title>
        <authorList>
            <person name="Li S.G."/>
            <person name="Tang Y.Q."/>
            <person name="Nie Y."/>
            <person name="Cai M."/>
            <person name="Wu X.L."/>
        </authorList>
    </citation>
    <scope>NUCLEOTIDE SEQUENCE [LARGE SCALE GENOMIC DNA]</scope>
    <source>
        <strain evidence="4">LMG 25793 / CGMCC 1.9160 / SL003B-26A1</strain>
    </source>
</reference>
<feature type="transmembrane region" description="Helical" evidence="1">
    <location>
        <begin position="30"/>
        <end position="55"/>
    </location>
</feature>
<dbReference type="GO" id="GO:0016779">
    <property type="term" value="F:nucleotidyltransferase activity"/>
    <property type="evidence" value="ECO:0007669"/>
    <property type="project" value="UniProtKB-KW"/>
</dbReference>
<evidence type="ECO:0000313" key="4">
    <source>
        <dbReference type="Proteomes" id="UP000008130"/>
    </source>
</evidence>
<dbReference type="AlphaFoldDB" id="F2J5U0"/>
<accession>F2J5U0</accession>
<keyword evidence="3" id="KW-0808">Transferase</keyword>
<dbReference type="OrthoDB" id="9799383at2"/>
<dbReference type="RefSeq" id="WP_013653508.1">
    <property type="nucleotide sequence ID" value="NC_015259.1"/>
</dbReference>
<dbReference type="HOGENOM" id="CLU_190060_0_1_5"/>
<organism evidence="3 4">
    <name type="scientific">Polymorphum gilvum (strain LMG 25793 / CGMCC 1.9160 / SL003B-26A1)</name>
    <dbReference type="NCBI Taxonomy" id="991905"/>
    <lineage>
        <taxon>Bacteria</taxon>
        <taxon>Pseudomonadati</taxon>
        <taxon>Pseudomonadota</taxon>
        <taxon>Alphaproteobacteria</taxon>
        <taxon>Rhodobacterales</taxon>
        <taxon>Paracoccaceae</taxon>
        <taxon>Polymorphum</taxon>
    </lineage>
</organism>
<evidence type="ECO:0000256" key="1">
    <source>
        <dbReference type="SAM" id="Phobius"/>
    </source>
</evidence>
<name>F2J5U0_POLGS</name>
<protein>
    <submittedName>
        <fullName evidence="3">Nicotinamide-nucleotide adenylyltransferase</fullName>
    </submittedName>
</protein>
<evidence type="ECO:0000259" key="2">
    <source>
        <dbReference type="Pfam" id="PF11127"/>
    </source>
</evidence>
<proteinExistence type="predicted"/>
<dbReference type="STRING" id="991905.SL003B_2771"/>
<keyword evidence="1" id="KW-1133">Transmembrane helix</keyword>
<feature type="transmembrane region" description="Helical" evidence="1">
    <location>
        <begin position="7"/>
        <end position="24"/>
    </location>
</feature>
<dbReference type="Gene3D" id="6.10.140.1340">
    <property type="match status" value="1"/>
</dbReference>
<gene>
    <name evidence="3" type="ordered locus">SL003B_2771</name>
</gene>
<dbReference type="KEGG" id="pgv:SL003B_2771"/>
<sequence length="67" mass="7465">MSLERTFTLIVGCMILASLALAIYHNINWLWFTAFIGANLIQFSFTGFCPLTIILKKLGLKTRGSIA</sequence>
<dbReference type="Proteomes" id="UP000008130">
    <property type="component" value="Chromosome"/>
</dbReference>
<dbReference type="EMBL" id="CP002568">
    <property type="protein sequence ID" value="ADZ71194.1"/>
    <property type="molecule type" value="Genomic_DNA"/>
</dbReference>
<feature type="domain" description="Inner membrane protein YgaP-like transmembrane" evidence="2">
    <location>
        <begin position="2"/>
        <end position="62"/>
    </location>
</feature>
<dbReference type="PATRIC" id="fig|991905.3.peg.2840"/>
<evidence type="ECO:0000313" key="3">
    <source>
        <dbReference type="EMBL" id="ADZ71194.1"/>
    </source>
</evidence>
<keyword evidence="1" id="KW-0812">Transmembrane</keyword>
<dbReference type="eggNOG" id="ENOG5032YCZ">
    <property type="taxonomic scope" value="Bacteria"/>
</dbReference>
<keyword evidence="1" id="KW-0472">Membrane</keyword>
<keyword evidence="3" id="KW-0548">Nucleotidyltransferase</keyword>
<dbReference type="InterPro" id="IPR021309">
    <property type="entry name" value="YgaP-like_TM"/>
</dbReference>
<dbReference type="Pfam" id="PF11127">
    <property type="entry name" value="YgaP-like_TM"/>
    <property type="match status" value="1"/>
</dbReference>
<keyword evidence="4" id="KW-1185">Reference proteome</keyword>